<evidence type="ECO:0000313" key="2">
    <source>
        <dbReference type="EMBL" id="PZO82284.1"/>
    </source>
</evidence>
<evidence type="ECO:0000256" key="1">
    <source>
        <dbReference type="SAM" id="Phobius"/>
    </source>
</evidence>
<dbReference type="Pfam" id="PF04186">
    <property type="entry name" value="FxsA"/>
    <property type="match status" value="1"/>
</dbReference>
<keyword evidence="1" id="KW-0812">Transmembrane</keyword>
<dbReference type="InterPro" id="IPR007313">
    <property type="entry name" value="FxsA"/>
</dbReference>
<dbReference type="PANTHER" id="PTHR35335">
    <property type="entry name" value="UPF0716 PROTEIN FXSA"/>
    <property type="match status" value="1"/>
</dbReference>
<dbReference type="NCBIfam" id="NF008528">
    <property type="entry name" value="PRK11463.1-2"/>
    <property type="match status" value="1"/>
</dbReference>
<sequence>DAIGFPATVLAWIASVLAGGFLIKRQGLEMLSRLQDSVNSGVVPEETVWQGLCLLVAGLLLVMPGFISDVIAFFLMFPIIRTSVRRYGVKNFVYGETGREHRPPEEGEILDGVYRRTDDIQGNIPYSRDDRQP</sequence>
<feature type="transmembrane region" description="Helical" evidence="1">
    <location>
        <begin position="48"/>
        <end position="77"/>
    </location>
</feature>
<dbReference type="GO" id="GO:0016020">
    <property type="term" value="C:membrane"/>
    <property type="evidence" value="ECO:0007669"/>
    <property type="project" value="InterPro"/>
</dbReference>
<protein>
    <recommendedName>
        <fullName evidence="4">Exlusion protein FxsA</fullName>
    </recommendedName>
</protein>
<proteinExistence type="predicted"/>
<keyword evidence="1" id="KW-0472">Membrane</keyword>
<keyword evidence="1" id="KW-1133">Transmembrane helix</keyword>
<feature type="non-terminal residue" evidence="2">
    <location>
        <position position="1"/>
    </location>
</feature>
<dbReference type="EMBL" id="QFNK01000267">
    <property type="protein sequence ID" value="PZO82284.1"/>
    <property type="molecule type" value="Genomic_DNA"/>
</dbReference>
<name>A0A2W4ZIR6_9BACT</name>
<gene>
    <name evidence="2" type="ORF">DI626_10185</name>
</gene>
<evidence type="ECO:0000313" key="3">
    <source>
        <dbReference type="Proteomes" id="UP000249557"/>
    </source>
</evidence>
<dbReference type="PANTHER" id="PTHR35335:SF1">
    <property type="entry name" value="UPF0716 PROTEIN FXSA"/>
    <property type="match status" value="1"/>
</dbReference>
<organism evidence="2 3">
    <name type="scientific">Micavibrio aeruginosavorus</name>
    <dbReference type="NCBI Taxonomy" id="349221"/>
    <lineage>
        <taxon>Bacteria</taxon>
        <taxon>Pseudomonadati</taxon>
        <taxon>Bdellovibrionota</taxon>
        <taxon>Bdellovibrionia</taxon>
        <taxon>Bdellovibrionales</taxon>
        <taxon>Pseudobdellovibrionaceae</taxon>
        <taxon>Micavibrio</taxon>
    </lineage>
</organism>
<accession>A0A2W4ZIR6</accession>
<comment type="caution">
    <text evidence="2">The sequence shown here is derived from an EMBL/GenBank/DDBJ whole genome shotgun (WGS) entry which is preliminary data.</text>
</comment>
<reference evidence="2 3" key="1">
    <citation type="submission" date="2017-08" db="EMBL/GenBank/DDBJ databases">
        <title>Infants hospitalized years apart are colonized by the same room-sourced microbial strains.</title>
        <authorList>
            <person name="Brooks B."/>
            <person name="Olm M.R."/>
            <person name="Firek B.A."/>
            <person name="Baker R."/>
            <person name="Thomas B.C."/>
            <person name="Morowitz M.J."/>
            <person name="Banfield J.F."/>
        </authorList>
    </citation>
    <scope>NUCLEOTIDE SEQUENCE [LARGE SCALE GENOMIC DNA]</scope>
    <source>
        <strain evidence="2">S2_018_000_R2_104</strain>
    </source>
</reference>
<dbReference type="AlphaFoldDB" id="A0A2W4ZIR6"/>
<dbReference type="Proteomes" id="UP000249557">
    <property type="component" value="Unassembled WGS sequence"/>
</dbReference>
<evidence type="ECO:0008006" key="4">
    <source>
        <dbReference type="Google" id="ProtNLM"/>
    </source>
</evidence>